<dbReference type="Gene3D" id="3.40.50.150">
    <property type="entry name" value="Vaccinia Virus protein VP39"/>
    <property type="match status" value="1"/>
</dbReference>
<keyword evidence="4" id="KW-1185">Reference proteome</keyword>
<dbReference type="InterPro" id="IPR029063">
    <property type="entry name" value="SAM-dependent_MTases_sf"/>
</dbReference>
<dbReference type="InterPro" id="IPR002877">
    <property type="entry name" value="RNA_MeTrfase_FtsJ_dom"/>
</dbReference>
<feature type="domain" description="Ribosomal RNA methyltransferase FtsJ" evidence="2">
    <location>
        <begin position="293"/>
        <end position="379"/>
    </location>
</feature>
<feature type="region of interest" description="Disordered" evidence="1">
    <location>
        <begin position="1"/>
        <end position="128"/>
    </location>
</feature>
<organism evidence="3 4">
    <name type="scientific">Desulfovibrio piger</name>
    <dbReference type="NCBI Taxonomy" id="901"/>
    <lineage>
        <taxon>Bacteria</taxon>
        <taxon>Pseudomonadati</taxon>
        <taxon>Thermodesulfobacteriota</taxon>
        <taxon>Desulfovibrionia</taxon>
        <taxon>Desulfovibrionales</taxon>
        <taxon>Desulfovibrionaceae</taxon>
        <taxon>Desulfovibrio</taxon>
    </lineage>
</organism>
<dbReference type="KEGG" id="dpg:DESPIGER_1804"/>
<evidence type="ECO:0000256" key="1">
    <source>
        <dbReference type="SAM" id="MobiDB-lite"/>
    </source>
</evidence>
<reference evidence="4" key="1">
    <citation type="submission" date="2016-10" db="EMBL/GenBank/DDBJ databases">
        <authorList>
            <person name="Wegmann U."/>
        </authorList>
    </citation>
    <scope>NUCLEOTIDE SEQUENCE [LARGE SCALE GENOMIC DNA]</scope>
</reference>
<keyword evidence="3" id="KW-0489">Methyltransferase</keyword>
<accession>A0A1K1LG11</accession>
<evidence type="ECO:0000313" key="3">
    <source>
        <dbReference type="EMBL" id="SFV73634.1"/>
    </source>
</evidence>
<proteinExistence type="predicted"/>
<protein>
    <submittedName>
        <fullName evidence="3">LSU rRNA 2'-O-methyl-C2498 methyltransferase RlmM</fullName>
    </submittedName>
</protein>
<feature type="compositionally biased region" description="Low complexity" evidence="1">
    <location>
        <begin position="1"/>
        <end position="13"/>
    </location>
</feature>
<dbReference type="AlphaFoldDB" id="A0A1K1LG11"/>
<dbReference type="PANTHER" id="PTHR37524">
    <property type="entry name" value="RIBOSOMAL RNA LARGE SUBUNIT METHYLTRANSFERASE M"/>
    <property type="match status" value="1"/>
</dbReference>
<dbReference type="Proteomes" id="UP000186323">
    <property type="component" value="Chromosome I"/>
</dbReference>
<evidence type="ECO:0000313" key="4">
    <source>
        <dbReference type="Proteomes" id="UP000186323"/>
    </source>
</evidence>
<evidence type="ECO:0000259" key="2">
    <source>
        <dbReference type="Pfam" id="PF01728"/>
    </source>
</evidence>
<dbReference type="SUPFAM" id="SSF53335">
    <property type="entry name" value="S-adenosyl-L-methionine-dependent methyltransferases"/>
    <property type="match status" value="1"/>
</dbReference>
<dbReference type="Pfam" id="PF01728">
    <property type="entry name" value="FtsJ"/>
    <property type="match status" value="1"/>
</dbReference>
<dbReference type="EMBL" id="LT630450">
    <property type="protein sequence ID" value="SFV73634.1"/>
    <property type="molecule type" value="Genomic_DNA"/>
</dbReference>
<keyword evidence="3" id="KW-0808">Transferase</keyword>
<feature type="compositionally biased region" description="Basic and acidic residues" evidence="1">
    <location>
        <begin position="110"/>
        <end position="125"/>
    </location>
</feature>
<feature type="compositionally biased region" description="Basic and acidic residues" evidence="1">
    <location>
        <begin position="28"/>
        <end position="57"/>
    </location>
</feature>
<dbReference type="GO" id="GO:0008168">
    <property type="term" value="F:methyltransferase activity"/>
    <property type="evidence" value="ECO:0007669"/>
    <property type="project" value="UniProtKB-KW"/>
</dbReference>
<dbReference type="PANTHER" id="PTHR37524:SF2">
    <property type="entry name" value="RIBOSOMAL RNA METHYLTRANSFERASE FTSJ DOMAIN-CONTAINING PROTEIN"/>
    <property type="match status" value="1"/>
</dbReference>
<sequence length="445" mass="49535">MLGLGRALGYAGRMSTHSRSFPAPRRGAVHEEQAPQEADREEEKRSAPRRRGGDKASPEQGADRQGPSRRSGRRVSGEPAAQAPARARTGRSRKTEQPEAAGEAHVLPRWRQERREQRREARQQEQVHLARRWPDLPRSALPREDFSVQVAARDYMQPLLEELGDRVITVRGRLVLARGTEPAAWAQNVWTEPRWIPITSIGNGARQLSALQRNWRAHIPTIGGHVRRLRLMQEQLPYVAARPLHFGTPAPSAPLGAFTLWEKDLMLASPRTTSPFADGEVQFVENREDPPGRAYLKLWEVFTLTGRTPAPGELCIDLGAAPGGWTWVLGRLGCRVFSVDKAGLAPQVAAMPGVNHCLGSGFGLEPRHVGQVDWLFSDMICYPDRLLETVREWLAADACRNVVCTLKFQARTDHETARAFAAIPGGRLLHLSCNKHELTFVKLAG</sequence>
<dbReference type="GO" id="GO:0032259">
    <property type="term" value="P:methylation"/>
    <property type="evidence" value="ECO:0007669"/>
    <property type="project" value="UniProtKB-KW"/>
</dbReference>
<name>A0A1K1LG11_9BACT</name>
<gene>
    <name evidence="3" type="ORF">DESPIGER_1804</name>
</gene>